<dbReference type="RefSeq" id="WP_119584984.1">
    <property type="nucleotide sequence ID" value="NZ_CAWODQ010000012.1"/>
</dbReference>
<protein>
    <submittedName>
        <fullName evidence="2">Uncharacterized protein</fullName>
    </submittedName>
</protein>
<evidence type="ECO:0000256" key="1">
    <source>
        <dbReference type="SAM" id="MobiDB-lite"/>
    </source>
</evidence>
<dbReference type="OrthoDB" id="7567940at2"/>
<reference evidence="2 3" key="1">
    <citation type="submission" date="2018-08" db="EMBL/GenBank/DDBJ databases">
        <title>Erythrobacter zhengii sp.nov., a bacterium isolated from deep-sea sediment.</title>
        <authorList>
            <person name="Fang C."/>
            <person name="Wu Y.-H."/>
            <person name="Sun C."/>
            <person name="Wang H."/>
            <person name="Cheng H."/>
            <person name="Meng F.-X."/>
            <person name="Wang C.-S."/>
            <person name="Xu X.-W."/>
        </authorList>
    </citation>
    <scope>NUCLEOTIDE SEQUENCE [LARGE SCALE GENOMIC DNA]</scope>
    <source>
        <strain evidence="2 3">V18</strain>
    </source>
</reference>
<proteinExistence type="predicted"/>
<name>A0A418NTM0_9SPHN</name>
<evidence type="ECO:0000313" key="3">
    <source>
        <dbReference type="Proteomes" id="UP000286576"/>
    </source>
</evidence>
<feature type="compositionally biased region" description="Gly residues" evidence="1">
    <location>
        <begin position="19"/>
        <end position="71"/>
    </location>
</feature>
<evidence type="ECO:0000313" key="2">
    <source>
        <dbReference type="EMBL" id="RIV87497.1"/>
    </source>
</evidence>
<organism evidence="2 3">
    <name type="scientific">Aurantiacibacter zhengii</name>
    <dbReference type="NCBI Taxonomy" id="2307003"/>
    <lineage>
        <taxon>Bacteria</taxon>
        <taxon>Pseudomonadati</taxon>
        <taxon>Pseudomonadota</taxon>
        <taxon>Alphaproteobacteria</taxon>
        <taxon>Sphingomonadales</taxon>
        <taxon>Erythrobacteraceae</taxon>
        <taxon>Aurantiacibacter</taxon>
    </lineage>
</organism>
<sequence>MDLNDGQGAGGTEQDAGAGAAGGEGGSGSGDSGSQGGGNQGGGGEASGFFGGAGSGAGEGTGGEGSGGGDNGAASGDNNGTGAGDGGASAEFLAQFSTDRDGDKPSLQDWVKSRGFKSIEDIAKSARDNQAALRDSGRIKVPGEDASDAERAAYAKAIGVPEKAEDYALPELKGEDGKPLLGNDGEPVPINEARLRAIHAIAHRHGVPKGALDATLQELAEADLADMQGQQAELDSKMGELLGKMGDKKAQTMAHMNAAARDLGLTTDEQKALRAALGPERTIEIMGKHGSRLGEDAFVQGDSGRGFRMSAAEAQKTLDERRGNMDWLKKADVPGTSENAEYERLLAQIGQAADRDQARALAS</sequence>
<dbReference type="AlphaFoldDB" id="A0A418NTM0"/>
<comment type="caution">
    <text evidence="2">The sequence shown here is derived from an EMBL/GenBank/DDBJ whole genome shotgun (WGS) entry which is preliminary data.</text>
</comment>
<keyword evidence="3" id="KW-1185">Reference proteome</keyword>
<dbReference type="EMBL" id="QXFL01000002">
    <property type="protein sequence ID" value="RIV87497.1"/>
    <property type="molecule type" value="Genomic_DNA"/>
</dbReference>
<accession>A0A418NTM0</accession>
<gene>
    <name evidence="2" type="ORF">D2V07_03865</name>
</gene>
<dbReference type="Proteomes" id="UP000286576">
    <property type="component" value="Unassembled WGS sequence"/>
</dbReference>
<feature type="region of interest" description="Disordered" evidence="1">
    <location>
        <begin position="1"/>
        <end position="109"/>
    </location>
</feature>